<accession>A0A1E5C0E4</accession>
<keyword evidence="5" id="KW-1185">Reference proteome</keyword>
<dbReference type="Pfam" id="PF00583">
    <property type="entry name" value="Acetyltransf_1"/>
    <property type="match status" value="1"/>
</dbReference>
<dbReference type="Proteomes" id="UP000095039">
    <property type="component" value="Unassembled WGS sequence"/>
</dbReference>
<dbReference type="SUPFAM" id="SSF55729">
    <property type="entry name" value="Acyl-CoA N-acyltransferases (Nat)"/>
    <property type="match status" value="1"/>
</dbReference>
<reference evidence="4 5" key="1">
    <citation type="journal article" date="2012" name="Science">
        <title>Ecological populations of bacteria act as socially cohesive units of antibiotic production and resistance.</title>
        <authorList>
            <person name="Cordero O.X."/>
            <person name="Wildschutte H."/>
            <person name="Kirkup B."/>
            <person name="Proehl S."/>
            <person name="Ngo L."/>
            <person name="Hussain F."/>
            <person name="Le Roux F."/>
            <person name="Mincer T."/>
            <person name="Polz M.F."/>
        </authorList>
    </citation>
    <scope>NUCLEOTIDE SEQUENCE [LARGE SCALE GENOMIC DNA]</scope>
    <source>
        <strain evidence="4 5">FF-454</strain>
    </source>
</reference>
<dbReference type="CDD" id="cd04301">
    <property type="entry name" value="NAT_SF"/>
    <property type="match status" value="1"/>
</dbReference>
<feature type="domain" description="N-acetyltransferase" evidence="3">
    <location>
        <begin position="1"/>
        <end position="157"/>
    </location>
</feature>
<dbReference type="PANTHER" id="PTHR43420">
    <property type="entry name" value="ACETYLTRANSFERASE"/>
    <property type="match status" value="1"/>
</dbReference>
<evidence type="ECO:0000256" key="2">
    <source>
        <dbReference type="ARBA" id="ARBA00023315"/>
    </source>
</evidence>
<evidence type="ECO:0000256" key="1">
    <source>
        <dbReference type="ARBA" id="ARBA00022679"/>
    </source>
</evidence>
<evidence type="ECO:0000313" key="4">
    <source>
        <dbReference type="EMBL" id="OEE58592.1"/>
    </source>
</evidence>
<comment type="caution">
    <text evidence="4">The sequence shown here is derived from an EMBL/GenBank/DDBJ whole genome shotgun (WGS) entry which is preliminary data.</text>
</comment>
<dbReference type="PROSITE" id="PS51186">
    <property type="entry name" value="GNAT"/>
    <property type="match status" value="1"/>
</dbReference>
<sequence>MKIRVAVEDDLERICVLANQINQHHHENEPKIFAKPGNVLDECEFWRSKICGDGTAVLVVEADSIVHGFVLAVLAGSPSVPFLEKTRVCRIGTIVVSDEYQNVGIGKQLLAKAERWAKEQGVSEIRLEVMEFNEAARGFYDKLGFRTQSRVLSKTIV</sequence>
<dbReference type="InterPro" id="IPR000182">
    <property type="entry name" value="GNAT_dom"/>
</dbReference>
<dbReference type="GO" id="GO:0016747">
    <property type="term" value="F:acyltransferase activity, transferring groups other than amino-acyl groups"/>
    <property type="evidence" value="ECO:0007669"/>
    <property type="project" value="InterPro"/>
</dbReference>
<gene>
    <name evidence="4" type="ORF">A1OK_15160</name>
</gene>
<protein>
    <recommendedName>
        <fullName evidence="3">N-acetyltransferase domain-containing protein</fullName>
    </recommendedName>
</protein>
<dbReference type="Gene3D" id="3.40.630.30">
    <property type="match status" value="1"/>
</dbReference>
<name>A0A1E5C0E4_9GAMM</name>
<dbReference type="PANTHER" id="PTHR43420:SF12">
    <property type="entry name" value="N-ACETYLTRANSFERASE DOMAIN-CONTAINING PROTEIN"/>
    <property type="match status" value="1"/>
</dbReference>
<dbReference type="InterPro" id="IPR016181">
    <property type="entry name" value="Acyl_CoA_acyltransferase"/>
</dbReference>
<organism evidence="4 5">
    <name type="scientific">Enterovibrio norvegicus FF-454</name>
    <dbReference type="NCBI Taxonomy" id="1185651"/>
    <lineage>
        <taxon>Bacteria</taxon>
        <taxon>Pseudomonadati</taxon>
        <taxon>Pseudomonadota</taxon>
        <taxon>Gammaproteobacteria</taxon>
        <taxon>Vibrionales</taxon>
        <taxon>Vibrionaceae</taxon>
        <taxon>Enterovibrio</taxon>
    </lineage>
</organism>
<proteinExistence type="predicted"/>
<dbReference type="RefSeq" id="WP_016959853.1">
    <property type="nucleotide sequence ID" value="NZ_AJWN02000092.1"/>
</dbReference>
<keyword evidence="2" id="KW-0012">Acyltransferase</keyword>
<keyword evidence="1" id="KW-0808">Transferase</keyword>
<dbReference type="EMBL" id="AJWN02000092">
    <property type="protein sequence ID" value="OEE58592.1"/>
    <property type="molecule type" value="Genomic_DNA"/>
</dbReference>
<dbReference type="InterPro" id="IPR050680">
    <property type="entry name" value="YpeA/RimI_acetyltransf"/>
</dbReference>
<evidence type="ECO:0000259" key="3">
    <source>
        <dbReference type="PROSITE" id="PS51186"/>
    </source>
</evidence>
<dbReference type="AlphaFoldDB" id="A0A1E5C0E4"/>
<evidence type="ECO:0000313" key="5">
    <source>
        <dbReference type="Proteomes" id="UP000095039"/>
    </source>
</evidence>